<evidence type="ECO:0000313" key="2">
    <source>
        <dbReference type="Proteomes" id="UP000290759"/>
    </source>
</evidence>
<dbReference type="Proteomes" id="UP000290759">
    <property type="component" value="Unassembled WGS sequence"/>
</dbReference>
<reference evidence="1 2" key="1">
    <citation type="submission" date="2018-12" db="EMBL/GenBank/DDBJ databases">
        <authorList>
            <person name="Grouzdev D.S."/>
            <person name="Krutkina M.S."/>
        </authorList>
    </citation>
    <scope>NUCLEOTIDE SEQUENCE [LARGE SCALE GENOMIC DNA]</scope>
    <source>
        <strain evidence="1 2">RmlP026</strain>
    </source>
</reference>
<dbReference type="Pfam" id="PF05534">
    <property type="entry name" value="HicB"/>
    <property type="match status" value="1"/>
</dbReference>
<accession>A0A4Q2U3B0</accession>
<name>A0A4Q2U3B0_9HYPH</name>
<proteinExistence type="predicted"/>
<evidence type="ECO:0000313" key="1">
    <source>
        <dbReference type="EMBL" id="RYC29367.1"/>
    </source>
</evidence>
<organism evidence="1 2">
    <name type="scientific">Lichenibacterium minor</name>
    <dbReference type="NCBI Taxonomy" id="2316528"/>
    <lineage>
        <taxon>Bacteria</taxon>
        <taxon>Pseudomonadati</taxon>
        <taxon>Pseudomonadota</taxon>
        <taxon>Alphaproteobacteria</taxon>
        <taxon>Hyphomicrobiales</taxon>
        <taxon>Lichenihabitantaceae</taxon>
        <taxon>Lichenibacterium</taxon>
    </lineage>
</organism>
<dbReference type="SUPFAM" id="SSF47598">
    <property type="entry name" value="Ribbon-helix-helix"/>
    <property type="match status" value="1"/>
</dbReference>
<dbReference type="Gene3D" id="1.10.1220.10">
    <property type="entry name" value="Met repressor-like"/>
    <property type="match status" value="1"/>
</dbReference>
<dbReference type="AlphaFoldDB" id="A0A4Q2U3B0"/>
<sequence>MELTMAKRIIDGKTYNTHTATRVWSFTFSDEDPDKFDVLYQNMHGVYFRNFGGLDSFNLWRDDIVPMTPEEAKSWLIENADAETVERFFGPQPEAGERFTQISLRIPDSLKRRITDIAKQQKLSLNSWIMRRLESAASTSTVDSGHNNNSRH</sequence>
<dbReference type="InterPro" id="IPR010985">
    <property type="entry name" value="Ribbon_hlx_hlx"/>
</dbReference>
<dbReference type="InterPro" id="IPR013321">
    <property type="entry name" value="Arc_rbn_hlx_hlx"/>
</dbReference>
<gene>
    <name evidence="1" type="ORF">D3273_24305</name>
</gene>
<keyword evidence="2" id="KW-1185">Reference proteome</keyword>
<dbReference type="OrthoDB" id="3192583at2"/>
<dbReference type="EMBL" id="QYBB01000055">
    <property type="protein sequence ID" value="RYC29367.1"/>
    <property type="molecule type" value="Genomic_DNA"/>
</dbReference>
<dbReference type="GO" id="GO:0006355">
    <property type="term" value="P:regulation of DNA-templated transcription"/>
    <property type="evidence" value="ECO:0007669"/>
    <property type="project" value="InterPro"/>
</dbReference>
<reference evidence="1 2" key="2">
    <citation type="submission" date="2019-02" db="EMBL/GenBank/DDBJ databases">
        <title>'Lichenibacterium ramalinii' gen. nov. sp. nov., 'Lichenibacterium minor' gen. nov. sp. nov.</title>
        <authorList>
            <person name="Pankratov T."/>
        </authorList>
    </citation>
    <scope>NUCLEOTIDE SEQUENCE [LARGE SCALE GENOMIC DNA]</scope>
    <source>
        <strain evidence="1 2">RmlP026</strain>
    </source>
</reference>
<protein>
    <submittedName>
        <fullName evidence="1">Toxin-antitoxin system HicB family antitoxin</fullName>
    </submittedName>
</protein>
<comment type="caution">
    <text evidence="1">The sequence shown here is derived from an EMBL/GenBank/DDBJ whole genome shotgun (WGS) entry which is preliminary data.</text>
</comment>
<dbReference type="InterPro" id="IPR008651">
    <property type="entry name" value="Uncharacterised_HicB"/>
</dbReference>